<dbReference type="Proteomes" id="UP000694892">
    <property type="component" value="Chromosome 4S"/>
</dbReference>
<feature type="signal peptide" evidence="1">
    <location>
        <begin position="1"/>
        <end position="23"/>
    </location>
</feature>
<reference evidence="3" key="1">
    <citation type="journal article" date="2016" name="Nature">
        <title>Genome evolution in the allotetraploid frog Xenopus laevis.</title>
        <authorList>
            <person name="Session A.M."/>
            <person name="Uno Y."/>
            <person name="Kwon T."/>
            <person name="Chapman J.A."/>
            <person name="Toyoda A."/>
            <person name="Takahashi S."/>
            <person name="Fukui A."/>
            <person name="Hikosaka A."/>
            <person name="Suzuki A."/>
            <person name="Kondo M."/>
            <person name="van Heeringen S.J."/>
            <person name="Quigley I."/>
            <person name="Heinz S."/>
            <person name="Ogino H."/>
            <person name="Ochi H."/>
            <person name="Hellsten U."/>
            <person name="Lyons J.B."/>
            <person name="Simakov O."/>
            <person name="Putnam N."/>
            <person name="Stites J."/>
            <person name="Kuroki Y."/>
            <person name="Tanaka T."/>
            <person name="Michiue T."/>
            <person name="Watanabe M."/>
            <person name="Bogdanovic O."/>
            <person name="Lister R."/>
            <person name="Georgiou G."/>
            <person name="Paranjpe S.S."/>
            <person name="van Kruijsbergen I."/>
            <person name="Shu S."/>
            <person name="Carlson J."/>
            <person name="Kinoshita T."/>
            <person name="Ohta Y."/>
            <person name="Mawaribuchi S."/>
            <person name="Jenkins J."/>
            <person name="Grimwood J."/>
            <person name="Schmutz J."/>
            <person name="Mitros T."/>
            <person name="Mozaffari S.V."/>
            <person name="Suzuki Y."/>
            <person name="Haramoto Y."/>
            <person name="Yamamoto T.S."/>
            <person name="Takagi C."/>
            <person name="Heald R."/>
            <person name="Miller K."/>
            <person name="Haudenschild C."/>
            <person name="Kitzman J."/>
            <person name="Nakayama T."/>
            <person name="Izutsu Y."/>
            <person name="Robert J."/>
            <person name="Fortriede J."/>
            <person name="Burns K."/>
            <person name="Lotay V."/>
            <person name="Karimi K."/>
            <person name="Yasuoka Y."/>
            <person name="Dichmann D.S."/>
            <person name="Flajnik M.F."/>
            <person name="Houston D.W."/>
            <person name="Shendure J."/>
            <person name="DuPasquier L."/>
            <person name="Vize P.D."/>
            <person name="Zorn A.M."/>
            <person name="Ito M."/>
            <person name="Marcotte E.M."/>
            <person name="Wallingford J.B."/>
            <person name="Ito Y."/>
            <person name="Asashima M."/>
            <person name="Ueno N."/>
            <person name="Matsuda Y."/>
            <person name="Veenstra G.J."/>
            <person name="Fujiyama A."/>
            <person name="Harland R.M."/>
            <person name="Taira M."/>
            <person name="Rokhsar D.S."/>
        </authorList>
    </citation>
    <scope>NUCLEOTIDE SEQUENCE [LARGE SCALE GENOMIC DNA]</scope>
    <source>
        <strain evidence="3">J</strain>
    </source>
</reference>
<feature type="chain" id="PRO_5037054411" description="Secreted protein" evidence="1">
    <location>
        <begin position="24"/>
        <end position="106"/>
    </location>
</feature>
<dbReference type="EMBL" id="CM004473">
    <property type="protein sequence ID" value="OCT82601.1"/>
    <property type="molecule type" value="Genomic_DNA"/>
</dbReference>
<accession>A0A974D1M3</accession>
<evidence type="ECO:0000313" key="2">
    <source>
        <dbReference type="EMBL" id="OCT82601.1"/>
    </source>
</evidence>
<proteinExistence type="predicted"/>
<organism evidence="2 3">
    <name type="scientific">Xenopus laevis</name>
    <name type="common">African clawed frog</name>
    <dbReference type="NCBI Taxonomy" id="8355"/>
    <lineage>
        <taxon>Eukaryota</taxon>
        <taxon>Metazoa</taxon>
        <taxon>Chordata</taxon>
        <taxon>Craniata</taxon>
        <taxon>Vertebrata</taxon>
        <taxon>Euteleostomi</taxon>
        <taxon>Amphibia</taxon>
        <taxon>Batrachia</taxon>
        <taxon>Anura</taxon>
        <taxon>Pipoidea</taxon>
        <taxon>Pipidae</taxon>
        <taxon>Xenopodinae</taxon>
        <taxon>Xenopus</taxon>
        <taxon>Xenopus</taxon>
    </lineage>
</organism>
<name>A0A974D1M3_XENLA</name>
<keyword evidence="1" id="KW-0732">Signal</keyword>
<evidence type="ECO:0000256" key="1">
    <source>
        <dbReference type="SAM" id="SignalP"/>
    </source>
</evidence>
<dbReference type="AlphaFoldDB" id="A0A974D1M3"/>
<evidence type="ECO:0000313" key="3">
    <source>
        <dbReference type="Proteomes" id="UP000694892"/>
    </source>
</evidence>
<sequence>MHKSNMLLQFVLQIILLIYKIMATSLEPKVGSKCKAFQCLHPQHSSACTSGRTSLMHLMGHPCATHFIMYVAQPNIVSIHRKLQSFALILSKQLQATHYPLHCHQI</sequence>
<protein>
    <recommendedName>
        <fullName evidence="4">Secreted protein</fullName>
    </recommendedName>
</protein>
<gene>
    <name evidence="2" type="ORF">XELAEV_18025128mg</name>
</gene>
<evidence type="ECO:0008006" key="4">
    <source>
        <dbReference type="Google" id="ProtNLM"/>
    </source>
</evidence>